<dbReference type="AlphaFoldDB" id="A0A068WC14"/>
<evidence type="ECO:0000313" key="1">
    <source>
        <dbReference type="EMBL" id="CDS15969.1"/>
    </source>
</evidence>
<protein>
    <submittedName>
        <fullName evidence="3">PIR Superfamily Protein</fullName>
    </submittedName>
</protein>
<reference evidence="3" key="3">
    <citation type="submission" date="2020-10" db="UniProtKB">
        <authorList>
            <consortium name="WormBaseParasite"/>
        </authorList>
    </citation>
    <scope>IDENTIFICATION</scope>
</reference>
<evidence type="ECO:0000313" key="2">
    <source>
        <dbReference type="Proteomes" id="UP000492820"/>
    </source>
</evidence>
<dbReference type="WBParaSite" id="EgrG_000838000">
    <property type="protein sequence ID" value="EgrG_000838000"/>
    <property type="gene ID" value="EgrG_000838000"/>
</dbReference>
<accession>A0A068WC14</accession>
<proteinExistence type="predicted"/>
<organism evidence="1">
    <name type="scientific">Echinococcus granulosus</name>
    <name type="common">Hydatid tapeworm</name>
    <dbReference type="NCBI Taxonomy" id="6210"/>
    <lineage>
        <taxon>Eukaryota</taxon>
        <taxon>Metazoa</taxon>
        <taxon>Spiralia</taxon>
        <taxon>Lophotrochozoa</taxon>
        <taxon>Platyhelminthes</taxon>
        <taxon>Cestoda</taxon>
        <taxon>Eucestoda</taxon>
        <taxon>Cyclophyllidea</taxon>
        <taxon>Taeniidae</taxon>
        <taxon>Echinococcus</taxon>
        <taxon>Echinococcus granulosus group</taxon>
    </lineage>
</organism>
<reference evidence="1" key="2">
    <citation type="submission" date="2014-06" db="EMBL/GenBank/DDBJ databases">
        <authorList>
            <person name="Aslett M."/>
        </authorList>
    </citation>
    <scope>NUCLEOTIDE SEQUENCE</scope>
</reference>
<gene>
    <name evidence="1" type="ORF">EgrG_000838000</name>
</gene>
<dbReference type="Proteomes" id="UP000492820">
    <property type="component" value="Unassembled WGS sequence"/>
</dbReference>
<reference evidence="1 2" key="1">
    <citation type="journal article" date="2013" name="Nature">
        <title>The genomes of four tapeworm species reveal adaptations to parasitism.</title>
        <authorList>
            <person name="Tsai I.J."/>
            <person name="Zarowiecki M."/>
            <person name="Holroyd N."/>
            <person name="Garciarrubio A."/>
            <person name="Sanchez-Flores A."/>
            <person name="Brooks K.L."/>
            <person name="Tracey A."/>
            <person name="Bobes R.J."/>
            <person name="Fragoso G."/>
            <person name="Sciutto E."/>
            <person name="Aslett M."/>
            <person name="Beasley H."/>
            <person name="Bennett H.M."/>
            <person name="Cai J."/>
            <person name="Camicia F."/>
            <person name="Clark R."/>
            <person name="Cucher M."/>
            <person name="De Silva N."/>
            <person name="Day T.A."/>
            <person name="Deplazes P."/>
            <person name="Estrada K."/>
            <person name="Fernandez C."/>
            <person name="Holland P.W."/>
            <person name="Hou J."/>
            <person name="Hu S."/>
            <person name="Huckvale T."/>
            <person name="Hung S.S."/>
            <person name="Kamenetzky L."/>
            <person name="Keane J.A."/>
            <person name="Kiss F."/>
            <person name="Koziol U."/>
            <person name="Lambert O."/>
            <person name="Liu K."/>
            <person name="Luo X."/>
            <person name="Luo Y."/>
            <person name="Macchiaroli N."/>
            <person name="Nichol S."/>
            <person name="Paps J."/>
            <person name="Parkinson J."/>
            <person name="Pouchkina-Stantcheva N."/>
            <person name="Riddiford N."/>
            <person name="Rosenzvit M."/>
            <person name="Salinas G."/>
            <person name="Wasmuth J.D."/>
            <person name="Zamanian M."/>
            <person name="Zheng Y."/>
            <person name="Cai X."/>
            <person name="Soberon X."/>
            <person name="Olson P.D."/>
            <person name="Laclette J.P."/>
            <person name="Brehm K."/>
            <person name="Berriman M."/>
            <person name="Garciarrubio A."/>
            <person name="Bobes R.J."/>
            <person name="Fragoso G."/>
            <person name="Sanchez-Flores A."/>
            <person name="Estrada K."/>
            <person name="Cevallos M.A."/>
            <person name="Morett E."/>
            <person name="Gonzalez V."/>
            <person name="Portillo T."/>
            <person name="Ochoa-Leyva A."/>
            <person name="Jose M.V."/>
            <person name="Sciutto E."/>
            <person name="Landa A."/>
            <person name="Jimenez L."/>
            <person name="Valdes V."/>
            <person name="Carrero J.C."/>
            <person name="Larralde C."/>
            <person name="Morales-Montor J."/>
            <person name="Limon-Lason J."/>
            <person name="Soberon X."/>
            <person name="Laclette J.P."/>
        </authorList>
    </citation>
    <scope>NUCLEOTIDE SEQUENCE [LARGE SCALE GENOMIC DNA]</scope>
</reference>
<evidence type="ECO:0000313" key="3">
    <source>
        <dbReference type="WBParaSite" id="EgrG_000838000"/>
    </source>
</evidence>
<name>A0A068WC14_ECHGR</name>
<dbReference type="EMBL" id="LK028576">
    <property type="protein sequence ID" value="CDS15969.1"/>
    <property type="molecule type" value="Genomic_DNA"/>
</dbReference>
<sequence>MNIQETTEDDFKENYVTISTVCASDSDKAPCETEDHFIELKFSPLFRHFERICYSMGSIKRKGKKLGNSLNCTNTGHRRLTEEDFYDQCLDRHCTTPDYLQAKFALYDSRMSS</sequence>